<sequence length="94" mass="10704">MLNHTKKENPDALDTLKPEFLRISDAVRIFGISRSRLFELLSEKKIPSVSLKRRGAKRGIRLISYGGLKKFLEDQIEEGISSESIPSSYENEKP</sequence>
<organism evidence="1">
    <name type="scientific">Oceaniferula spumae</name>
    <dbReference type="NCBI Taxonomy" id="2979115"/>
    <lineage>
        <taxon>Bacteria</taxon>
        <taxon>Pseudomonadati</taxon>
        <taxon>Verrucomicrobiota</taxon>
        <taxon>Verrucomicrobiia</taxon>
        <taxon>Verrucomicrobiales</taxon>
        <taxon>Verrucomicrobiaceae</taxon>
        <taxon>Oceaniferula</taxon>
    </lineage>
</organism>
<proteinExistence type="predicted"/>
<evidence type="ECO:0000313" key="1">
    <source>
        <dbReference type="EMBL" id="BDS05227.1"/>
    </source>
</evidence>
<dbReference type="AlphaFoldDB" id="A0AAT9FGX3"/>
<dbReference type="KEGG" id="osu:NT6N_02670"/>
<accession>A0AAT9FGX3</accession>
<reference evidence="1" key="1">
    <citation type="submission" date="2024-07" db="EMBL/GenBank/DDBJ databases">
        <title>Complete genome sequence of Verrucomicrobiaceae bacterium NT6N.</title>
        <authorList>
            <person name="Huang C."/>
            <person name="Takami H."/>
            <person name="Hamasaki K."/>
        </authorList>
    </citation>
    <scope>NUCLEOTIDE SEQUENCE</scope>
    <source>
        <strain evidence="1">NT6N</strain>
    </source>
</reference>
<evidence type="ECO:0008006" key="2">
    <source>
        <dbReference type="Google" id="ProtNLM"/>
    </source>
</evidence>
<dbReference type="EMBL" id="AP026866">
    <property type="protein sequence ID" value="BDS05227.1"/>
    <property type="molecule type" value="Genomic_DNA"/>
</dbReference>
<gene>
    <name evidence="1" type="ORF">NT6N_02670</name>
</gene>
<name>A0AAT9FGX3_9BACT</name>
<protein>
    <recommendedName>
        <fullName evidence="2">Helix-turn-helix domain-containing protein</fullName>
    </recommendedName>
</protein>